<evidence type="ECO:0000256" key="1">
    <source>
        <dbReference type="SAM" id="Phobius"/>
    </source>
</evidence>
<comment type="caution">
    <text evidence="2">The sequence shown here is derived from an EMBL/GenBank/DDBJ whole genome shotgun (WGS) entry which is preliminary data.</text>
</comment>
<evidence type="ECO:0000313" key="2">
    <source>
        <dbReference type="EMBL" id="MRX73915.1"/>
    </source>
</evidence>
<dbReference type="Proteomes" id="UP000448867">
    <property type="component" value="Unassembled WGS sequence"/>
</dbReference>
<evidence type="ECO:0000313" key="3">
    <source>
        <dbReference type="Proteomes" id="UP000448867"/>
    </source>
</evidence>
<evidence type="ECO:0008006" key="4">
    <source>
        <dbReference type="Google" id="ProtNLM"/>
    </source>
</evidence>
<dbReference type="EMBL" id="WKKI01000050">
    <property type="protein sequence ID" value="MRX73915.1"/>
    <property type="molecule type" value="Genomic_DNA"/>
</dbReference>
<sequence length="100" mass="11169">MGLKSSLANNQKYLILSGVALSTVGIASYLLKDQPKRAKMKLFAKDVKSKILPYVSKTKKLQREFPVAKGGNPDPQDIEDNKMVSEGAQYSVQYYNQTQQ</sequence>
<keyword evidence="1" id="KW-0472">Membrane</keyword>
<keyword evidence="3" id="KW-1185">Reference proteome</keyword>
<dbReference type="OrthoDB" id="2390014at2"/>
<organism evidence="2 3">
    <name type="scientific">Metabacillus lacus</name>
    <dbReference type="NCBI Taxonomy" id="1983721"/>
    <lineage>
        <taxon>Bacteria</taxon>
        <taxon>Bacillati</taxon>
        <taxon>Bacillota</taxon>
        <taxon>Bacilli</taxon>
        <taxon>Bacillales</taxon>
        <taxon>Bacillaceae</taxon>
        <taxon>Metabacillus</taxon>
    </lineage>
</organism>
<accession>A0A7X2J200</accession>
<dbReference type="RefSeq" id="WP_154309371.1">
    <property type="nucleotide sequence ID" value="NZ_WKKI01000050.1"/>
</dbReference>
<keyword evidence="1" id="KW-0812">Transmembrane</keyword>
<keyword evidence="1" id="KW-1133">Transmembrane helix</keyword>
<dbReference type="AlphaFoldDB" id="A0A7X2J200"/>
<feature type="transmembrane region" description="Helical" evidence="1">
    <location>
        <begin position="13"/>
        <end position="31"/>
    </location>
</feature>
<proteinExistence type="predicted"/>
<name>A0A7X2J200_9BACI</name>
<reference evidence="2 3" key="1">
    <citation type="submission" date="2019-11" db="EMBL/GenBank/DDBJ databases">
        <title>Bacillus lacus genome.</title>
        <authorList>
            <person name="Allen C.J."/>
            <person name="Newman J.D."/>
        </authorList>
    </citation>
    <scope>NUCLEOTIDE SEQUENCE [LARGE SCALE GENOMIC DNA]</scope>
    <source>
        <strain evidence="2 3">KCTC 33946</strain>
    </source>
</reference>
<gene>
    <name evidence="2" type="ORF">GJU40_17405</name>
</gene>
<protein>
    <recommendedName>
        <fullName evidence="4">YtxH domain-containing protein</fullName>
    </recommendedName>
</protein>